<dbReference type="CDD" id="cd04301">
    <property type="entry name" value="NAT_SF"/>
    <property type="match status" value="1"/>
</dbReference>
<organism evidence="2 3">
    <name type="scientific">Candidatus Blautia gallistercoris</name>
    <dbReference type="NCBI Taxonomy" id="2838490"/>
    <lineage>
        <taxon>Bacteria</taxon>
        <taxon>Bacillati</taxon>
        <taxon>Bacillota</taxon>
        <taxon>Clostridia</taxon>
        <taxon>Lachnospirales</taxon>
        <taxon>Lachnospiraceae</taxon>
        <taxon>Blautia</taxon>
    </lineage>
</organism>
<evidence type="ECO:0000313" key="3">
    <source>
        <dbReference type="Proteomes" id="UP000886817"/>
    </source>
</evidence>
<name>A0A9D2B2X3_9FIRM</name>
<proteinExistence type="predicted"/>
<dbReference type="SUPFAM" id="SSF55729">
    <property type="entry name" value="Acyl-CoA N-acyltransferases (Nat)"/>
    <property type="match status" value="1"/>
</dbReference>
<dbReference type="AlphaFoldDB" id="A0A9D2B2X3"/>
<dbReference type="Gene3D" id="3.40.630.30">
    <property type="match status" value="1"/>
</dbReference>
<dbReference type="InterPro" id="IPR000182">
    <property type="entry name" value="GNAT_dom"/>
</dbReference>
<dbReference type="Pfam" id="PF13527">
    <property type="entry name" value="Acetyltransf_9"/>
    <property type="match status" value="1"/>
</dbReference>
<feature type="domain" description="N-acetyltransferase" evidence="1">
    <location>
        <begin position="1"/>
        <end position="151"/>
    </location>
</feature>
<dbReference type="InterPro" id="IPR016181">
    <property type="entry name" value="Acyl_CoA_acyltransferase"/>
</dbReference>
<dbReference type="PROSITE" id="PS51186">
    <property type="entry name" value="GNAT"/>
    <property type="match status" value="1"/>
</dbReference>
<evidence type="ECO:0000313" key="2">
    <source>
        <dbReference type="EMBL" id="HIX58496.1"/>
    </source>
</evidence>
<evidence type="ECO:0000259" key="1">
    <source>
        <dbReference type="PROSITE" id="PS51186"/>
    </source>
</evidence>
<reference evidence="2" key="1">
    <citation type="journal article" date="2021" name="PeerJ">
        <title>Extensive microbial diversity within the chicken gut microbiome revealed by metagenomics and culture.</title>
        <authorList>
            <person name="Gilroy R."/>
            <person name="Ravi A."/>
            <person name="Getino M."/>
            <person name="Pursley I."/>
            <person name="Horton D.L."/>
            <person name="Alikhan N.F."/>
            <person name="Baker D."/>
            <person name="Gharbi K."/>
            <person name="Hall N."/>
            <person name="Watson M."/>
            <person name="Adriaenssens E.M."/>
            <person name="Foster-Nyarko E."/>
            <person name="Jarju S."/>
            <person name="Secka A."/>
            <person name="Antonio M."/>
            <person name="Oren A."/>
            <person name="Chaudhuri R.R."/>
            <person name="La Ragione R."/>
            <person name="Hildebrand F."/>
            <person name="Pallen M.J."/>
        </authorList>
    </citation>
    <scope>NUCLEOTIDE SEQUENCE</scope>
    <source>
        <strain evidence="2">ChiSjej1B19-8411</strain>
    </source>
</reference>
<sequence length="198" mass="22570">MEYKIVRLVDQPELLEQAAVWFHEKWGIPLEAYRESMEECLLGKGAVPQWYLAMEEERSIGGLGVIENDFHNRKDLSPNVCAVYTEEDRRCQGVAGALLKHVCEDMAEKGIDTLYLVTDHISFYERYGWEYYCMVQGEGEAESIRMYRKRGGADRSEMDHIECDGSGVAGVDPFLCGADRAQRQEYGGEGRFYCPGEV</sequence>
<dbReference type="EMBL" id="DXEX01000053">
    <property type="protein sequence ID" value="HIX58496.1"/>
    <property type="molecule type" value="Genomic_DNA"/>
</dbReference>
<protein>
    <submittedName>
        <fullName evidence="2">GNAT family N-acetyltransferase</fullName>
    </submittedName>
</protein>
<dbReference type="GO" id="GO:0016747">
    <property type="term" value="F:acyltransferase activity, transferring groups other than amino-acyl groups"/>
    <property type="evidence" value="ECO:0007669"/>
    <property type="project" value="InterPro"/>
</dbReference>
<reference evidence="2" key="2">
    <citation type="submission" date="2021-04" db="EMBL/GenBank/DDBJ databases">
        <authorList>
            <person name="Gilroy R."/>
        </authorList>
    </citation>
    <scope>NUCLEOTIDE SEQUENCE</scope>
    <source>
        <strain evidence="2">ChiSjej1B19-8411</strain>
    </source>
</reference>
<accession>A0A9D2B2X3</accession>
<dbReference type="Proteomes" id="UP000886817">
    <property type="component" value="Unassembled WGS sequence"/>
</dbReference>
<gene>
    <name evidence="2" type="ORF">IAA45_02095</name>
</gene>
<comment type="caution">
    <text evidence="2">The sequence shown here is derived from an EMBL/GenBank/DDBJ whole genome shotgun (WGS) entry which is preliminary data.</text>
</comment>